<dbReference type="EMBL" id="UINC01016201">
    <property type="protein sequence ID" value="SVA67637.1"/>
    <property type="molecule type" value="Genomic_DNA"/>
</dbReference>
<reference evidence="7" key="1">
    <citation type="submission" date="2018-05" db="EMBL/GenBank/DDBJ databases">
        <authorList>
            <person name="Lanie J.A."/>
            <person name="Ng W.-L."/>
            <person name="Kazmierczak K.M."/>
            <person name="Andrzejewski T.M."/>
            <person name="Davidsen T.M."/>
            <person name="Wayne K.J."/>
            <person name="Tettelin H."/>
            <person name="Glass J.I."/>
            <person name="Rusch D."/>
            <person name="Podicherti R."/>
            <person name="Tsui H.-C.T."/>
            <person name="Winkler M.E."/>
        </authorList>
    </citation>
    <scope>NUCLEOTIDE SEQUENCE</scope>
</reference>
<dbReference type="GO" id="GO:0006402">
    <property type="term" value="P:mRNA catabolic process"/>
    <property type="evidence" value="ECO:0007669"/>
    <property type="project" value="InterPro"/>
</dbReference>
<evidence type="ECO:0000256" key="1">
    <source>
        <dbReference type="ARBA" id="ARBA00012416"/>
    </source>
</evidence>
<keyword evidence="2" id="KW-0808">Transferase</keyword>
<proteinExistence type="predicted"/>
<evidence type="ECO:0000256" key="2">
    <source>
        <dbReference type="ARBA" id="ARBA00022679"/>
    </source>
</evidence>
<dbReference type="EC" id="2.7.7.8" evidence="1"/>
<evidence type="ECO:0000259" key="5">
    <source>
        <dbReference type="Pfam" id="PF01138"/>
    </source>
</evidence>
<feature type="domain" description="Exoribonuclease phosphorolytic" evidence="5">
    <location>
        <begin position="11"/>
        <end position="141"/>
    </location>
</feature>
<organism evidence="7">
    <name type="scientific">marine metagenome</name>
    <dbReference type="NCBI Taxonomy" id="408172"/>
    <lineage>
        <taxon>unclassified sequences</taxon>
        <taxon>metagenomes</taxon>
        <taxon>ecological metagenomes</taxon>
    </lineage>
</organism>
<evidence type="ECO:0000313" key="7">
    <source>
        <dbReference type="EMBL" id="SVA67637.1"/>
    </source>
</evidence>
<dbReference type="SUPFAM" id="SSF54211">
    <property type="entry name" value="Ribosomal protein S5 domain 2-like"/>
    <property type="match status" value="1"/>
</dbReference>
<dbReference type="AlphaFoldDB" id="A0A381XTW4"/>
<dbReference type="InterPro" id="IPR036345">
    <property type="entry name" value="ExoRNase_PH_dom2_sf"/>
</dbReference>
<dbReference type="GO" id="GO:0003723">
    <property type="term" value="F:RNA binding"/>
    <property type="evidence" value="ECO:0007669"/>
    <property type="project" value="UniProtKB-KW"/>
</dbReference>
<keyword evidence="3" id="KW-0548">Nucleotidyltransferase</keyword>
<dbReference type="SUPFAM" id="SSF55666">
    <property type="entry name" value="Ribonuclease PH domain 2-like"/>
    <property type="match status" value="1"/>
</dbReference>
<dbReference type="PANTHER" id="PTHR11252">
    <property type="entry name" value="POLYRIBONUCLEOTIDE NUCLEOTIDYLTRANSFERASE"/>
    <property type="match status" value="1"/>
</dbReference>
<dbReference type="InterPro" id="IPR012162">
    <property type="entry name" value="PNPase"/>
</dbReference>
<gene>
    <name evidence="7" type="ORF">METZ01_LOCUS120491</name>
</gene>
<dbReference type="Pfam" id="PF03725">
    <property type="entry name" value="RNase_PH_C"/>
    <property type="match status" value="1"/>
</dbReference>
<evidence type="ECO:0000259" key="6">
    <source>
        <dbReference type="Pfam" id="PF03725"/>
    </source>
</evidence>
<keyword evidence="4" id="KW-0694">RNA-binding</keyword>
<accession>A0A381XTW4</accession>
<dbReference type="InterPro" id="IPR027408">
    <property type="entry name" value="PNPase/RNase_PH_dom_sf"/>
</dbReference>
<evidence type="ECO:0000256" key="3">
    <source>
        <dbReference type="ARBA" id="ARBA00022695"/>
    </source>
</evidence>
<protein>
    <recommendedName>
        <fullName evidence="1">polyribonucleotide nucleotidyltransferase</fullName>
        <ecNumber evidence="1">2.7.7.8</ecNumber>
    </recommendedName>
</protein>
<dbReference type="GO" id="GO:0004654">
    <property type="term" value="F:polyribonucleotide nucleotidyltransferase activity"/>
    <property type="evidence" value="ECO:0007669"/>
    <property type="project" value="UniProtKB-EC"/>
</dbReference>
<dbReference type="Pfam" id="PF01138">
    <property type="entry name" value="RNase_PH"/>
    <property type="match status" value="1"/>
</dbReference>
<feature type="non-terminal residue" evidence="7">
    <location>
        <position position="174"/>
    </location>
</feature>
<dbReference type="InterPro" id="IPR001247">
    <property type="entry name" value="ExoRNase_PH_dom1"/>
</dbReference>
<dbReference type="InterPro" id="IPR015847">
    <property type="entry name" value="ExoRNase_PH_dom2"/>
</dbReference>
<feature type="non-terminal residue" evidence="7">
    <location>
        <position position="1"/>
    </location>
</feature>
<feature type="domain" description="Exoribonuclease phosphorolytic" evidence="6">
    <location>
        <begin position="144"/>
        <end position="174"/>
    </location>
</feature>
<name>A0A381XTW4_9ZZZZ</name>
<dbReference type="PANTHER" id="PTHR11252:SF0">
    <property type="entry name" value="POLYRIBONUCLEOTIDE NUCLEOTIDYLTRANSFERASE 1, MITOCHONDRIAL"/>
    <property type="match status" value="1"/>
</dbReference>
<dbReference type="InterPro" id="IPR020568">
    <property type="entry name" value="Ribosomal_Su5_D2-typ_SF"/>
</dbReference>
<dbReference type="FunFam" id="3.30.230.70:FF:000001">
    <property type="entry name" value="Polyribonucleotide nucleotidyltransferase"/>
    <property type="match status" value="1"/>
</dbReference>
<dbReference type="GO" id="GO:0000175">
    <property type="term" value="F:3'-5'-RNA exonuclease activity"/>
    <property type="evidence" value="ECO:0007669"/>
    <property type="project" value="TreeGrafter"/>
</dbReference>
<dbReference type="GO" id="GO:0005829">
    <property type="term" value="C:cytosol"/>
    <property type="evidence" value="ECO:0007669"/>
    <property type="project" value="TreeGrafter"/>
</dbReference>
<evidence type="ECO:0000256" key="4">
    <source>
        <dbReference type="ARBA" id="ARBA00022884"/>
    </source>
</evidence>
<dbReference type="Gene3D" id="3.30.230.70">
    <property type="entry name" value="GHMP Kinase, N-terminal domain"/>
    <property type="match status" value="1"/>
</dbReference>
<sequence>MKKYEIELNGKTLTIQTGQVARQSSGSVIVQYGETTIITAVNAAKTMREDIDWFPLQVEYRERHYAAGKIPGGFFKREARPSEHEVLTSRLTDRPIRPLFPKSFKYETQVMITTLSSDGENMADTLAGVGASCALMISDIPWNGPIASVRVGRCNGKFIVNPTRSEMEDSDMAI</sequence>